<keyword evidence="3" id="KW-1185">Reference proteome</keyword>
<feature type="compositionally biased region" description="Polar residues" evidence="1">
    <location>
        <begin position="29"/>
        <end position="40"/>
    </location>
</feature>
<dbReference type="AlphaFoldDB" id="A0A7N0VHQ0"/>
<name>A0A7N0VHQ0_KALFE</name>
<evidence type="ECO:0000256" key="1">
    <source>
        <dbReference type="SAM" id="MobiDB-lite"/>
    </source>
</evidence>
<dbReference type="OMA" id="GYPRPAH"/>
<protein>
    <submittedName>
        <fullName evidence="2">Uncharacterized protein</fullName>
    </submittedName>
</protein>
<organism evidence="2 3">
    <name type="scientific">Kalanchoe fedtschenkoi</name>
    <name type="common">Lavender scallops</name>
    <name type="synonym">South American air plant</name>
    <dbReference type="NCBI Taxonomy" id="63787"/>
    <lineage>
        <taxon>Eukaryota</taxon>
        <taxon>Viridiplantae</taxon>
        <taxon>Streptophyta</taxon>
        <taxon>Embryophyta</taxon>
        <taxon>Tracheophyta</taxon>
        <taxon>Spermatophyta</taxon>
        <taxon>Magnoliopsida</taxon>
        <taxon>eudicotyledons</taxon>
        <taxon>Gunneridae</taxon>
        <taxon>Pentapetalae</taxon>
        <taxon>Saxifragales</taxon>
        <taxon>Crassulaceae</taxon>
        <taxon>Kalanchoe</taxon>
    </lineage>
</organism>
<feature type="compositionally biased region" description="Basic and acidic residues" evidence="1">
    <location>
        <begin position="1"/>
        <end position="11"/>
    </location>
</feature>
<sequence length="426" mass="45521">MSRKRSGDELNRGGAPRPRYPPPIMSWQRPAQYTASSHSTAAPMPYMQAPPAVPVPRFSAAAAAHYNATRGATTHTTTPTPSQMLNRPVLGYTRPTMWQPRPIASNHSTAMPCKRAPPSITVPRFSAAATAHTRPTMSQQHPAHYTATNHSTASPMPHTRAPPTAAAAAAHYYPARAATTRATMPPPSHRVLNRPAHGYLRPAHYTSSGHSTAAPMPHMRASPTAAAAAAHYYPARAATTRATMPPPSHQVLNRPAHGYPRPAHYTASGHSTAVPMPHMLAPPAAAAAHYYPARAATTRATMPPPCQVLNRPAHGYPRPAHYTASGHSTAVQMPHMLAPPATHYNTVRAATTSANMPPPSQVLNGPTRGYTRPIMSQERSVHYSASGHSTASPMPHMRAPPAVYAPRFSAAAAHYNTPRPATTPRP</sequence>
<evidence type="ECO:0000313" key="2">
    <source>
        <dbReference type="EnsemblPlants" id="Kaladp0877s0001.1.v1.1.CDS.1"/>
    </source>
</evidence>
<reference evidence="2" key="1">
    <citation type="submission" date="2021-01" db="UniProtKB">
        <authorList>
            <consortium name="EnsemblPlants"/>
        </authorList>
    </citation>
    <scope>IDENTIFICATION</scope>
</reference>
<dbReference type="Proteomes" id="UP000594263">
    <property type="component" value="Unplaced"/>
</dbReference>
<proteinExistence type="predicted"/>
<dbReference type="EnsemblPlants" id="Kaladp0877s0001.1.v1.1">
    <property type="protein sequence ID" value="Kaladp0877s0001.1.v1.1.CDS.1"/>
    <property type="gene ID" value="Kaladp0877s0001.v1.1"/>
</dbReference>
<accession>A0A7N0VHQ0</accession>
<dbReference type="Gramene" id="Kaladp0877s0001.1.v1.1">
    <property type="protein sequence ID" value="Kaladp0877s0001.1.v1.1.CDS.1"/>
    <property type="gene ID" value="Kaladp0877s0001.v1.1"/>
</dbReference>
<feature type="region of interest" description="Disordered" evidence="1">
    <location>
        <begin position="1"/>
        <end position="41"/>
    </location>
</feature>
<evidence type="ECO:0000313" key="3">
    <source>
        <dbReference type="Proteomes" id="UP000594263"/>
    </source>
</evidence>